<evidence type="ECO:0000313" key="3">
    <source>
        <dbReference type="Proteomes" id="UP001310692"/>
    </source>
</evidence>
<dbReference type="Proteomes" id="UP001310692">
    <property type="component" value="Unassembled WGS sequence"/>
</dbReference>
<dbReference type="RefSeq" id="WP_330196796.1">
    <property type="nucleotide sequence ID" value="NZ_JAZDRO010000004.1"/>
</dbReference>
<sequence>MNPLAFFLPGQRASSSTFFIGLVVLAVLDAARLYVLQAGMLPDTGPVAVILPIGSLIVMMLFVLFLFMNRRADAQRGPGLAFLPVGLSLLIRIIAGGIFVTVAGMGLMQDFASSQGQDWMTAAQDPAFQDQFEAWLEANPENAGGIDTTSAIISFVAFWVPAFLFGLWFGGMKPETE</sequence>
<protein>
    <submittedName>
        <fullName evidence="2">Uncharacterized protein</fullName>
    </submittedName>
</protein>
<gene>
    <name evidence="2" type="ORF">V0U35_11165</name>
</gene>
<evidence type="ECO:0000256" key="1">
    <source>
        <dbReference type="SAM" id="Phobius"/>
    </source>
</evidence>
<accession>A0ABU7M091</accession>
<evidence type="ECO:0000313" key="2">
    <source>
        <dbReference type="EMBL" id="MEE2567237.1"/>
    </source>
</evidence>
<feature type="transmembrane region" description="Helical" evidence="1">
    <location>
        <begin position="47"/>
        <end position="68"/>
    </location>
</feature>
<name>A0ABU7M091_9PROT</name>
<keyword evidence="1" id="KW-0812">Transmembrane</keyword>
<organism evidence="2 3">
    <name type="scientific">Hyphobacterium marinum</name>
    <dbReference type="NCBI Taxonomy" id="3116574"/>
    <lineage>
        <taxon>Bacteria</taxon>
        <taxon>Pseudomonadati</taxon>
        <taxon>Pseudomonadota</taxon>
        <taxon>Alphaproteobacteria</taxon>
        <taxon>Maricaulales</taxon>
        <taxon>Maricaulaceae</taxon>
        <taxon>Hyphobacterium</taxon>
    </lineage>
</organism>
<feature type="transmembrane region" description="Helical" evidence="1">
    <location>
        <begin position="151"/>
        <end position="171"/>
    </location>
</feature>
<keyword evidence="1" id="KW-1133">Transmembrane helix</keyword>
<feature type="transmembrane region" description="Helical" evidence="1">
    <location>
        <begin position="80"/>
        <end position="103"/>
    </location>
</feature>
<keyword evidence="3" id="KW-1185">Reference proteome</keyword>
<comment type="caution">
    <text evidence="2">The sequence shown here is derived from an EMBL/GenBank/DDBJ whole genome shotgun (WGS) entry which is preliminary data.</text>
</comment>
<proteinExistence type="predicted"/>
<dbReference type="EMBL" id="JAZDRO010000004">
    <property type="protein sequence ID" value="MEE2567237.1"/>
    <property type="molecule type" value="Genomic_DNA"/>
</dbReference>
<keyword evidence="1" id="KW-0472">Membrane</keyword>
<feature type="transmembrane region" description="Helical" evidence="1">
    <location>
        <begin position="16"/>
        <end position="35"/>
    </location>
</feature>
<reference evidence="2 3" key="1">
    <citation type="submission" date="2024-01" db="EMBL/GenBank/DDBJ databases">
        <title>Hyphobacterium bacterium isolated from marine sediment.</title>
        <authorList>
            <person name="Zhao S."/>
        </authorList>
    </citation>
    <scope>NUCLEOTIDE SEQUENCE [LARGE SCALE GENOMIC DNA]</scope>
    <source>
        <strain evidence="2 3">Y60-23</strain>
    </source>
</reference>